<dbReference type="EMBL" id="FOSZ01000003">
    <property type="protein sequence ID" value="SFK91361.1"/>
    <property type="molecule type" value="Genomic_DNA"/>
</dbReference>
<dbReference type="Pfam" id="PF06429">
    <property type="entry name" value="Flg_bbr_C"/>
    <property type="match status" value="1"/>
</dbReference>
<dbReference type="GO" id="GO:0071978">
    <property type="term" value="P:bacterial-type flagellum-dependent swarming motility"/>
    <property type="evidence" value="ECO:0007669"/>
    <property type="project" value="TreeGrafter"/>
</dbReference>
<dbReference type="OrthoDB" id="8372879at2"/>
<evidence type="ECO:0000256" key="1">
    <source>
        <dbReference type="ARBA" id="ARBA00004117"/>
    </source>
</evidence>
<keyword evidence="7" id="KW-0969">Cilium</keyword>
<dbReference type="SUPFAM" id="SSF117143">
    <property type="entry name" value="Flagellar hook protein flgE"/>
    <property type="match status" value="1"/>
</dbReference>
<evidence type="ECO:0000256" key="4">
    <source>
        <dbReference type="RuleBase" id="RU362116"/>
    </source>
</evidence>
<reference evidence="8" key="1">
    <citation type="submission" date="2016-10" db="EMBL/GenBank/DDBJ databases">
        <authorList>
            <person name="Varghese N."/>
            <person name="Submissions S."/>
        </authorList>
    </citation>
    <scope>NUCLEOTIDE SEQUENCE [LARGE SCALE GENOMIC DNA]</scope>
    <source>
        <strain evidence="8">DSM 28453</strain>
    </source>
</reference>
<comment type="similarity">
    <text evidence="2 4">Belongs to the flagella basal body rod proteins family.</text>
</comment>
<feature type="domain" description="Flagellar basal body rod protein N-terminal" evidence="5">
    <location>
        <begin position="7"/>
        <end position="37"/>
    </location>
</feature>
<protein>
    <recommendedName>
        <fullName evidence="4">Flagellar hook protein FlgE</fullName>
    </recommendedName>
</protein>
<organism evidence="7 8">
    <name type="scientific">Shimia haliotis</name>
    <dbReference type="NCBI Taxonomy" id="1280847"/>
    <lineage>
        <taxon>Bacteria</taxon>
        <taxon>Pseudomonadati</taxon>
        <taxon>Pseudomonadota</taxon>
        <taxon>Alphaproteobacteria</taxon>
        <taxon>Rhodobacterales</taxon>
        <taxon>Roseobacteraceae</taxon>
    </lineage>
</organism>
<gene>
    <name evidence="7" type="ORF">SAMN04488036_10390</name>
</gene>
<dbReference type="GO" id="GO:0009425">
    <property type="term" value="C:bacterial-type flagellum basal body"/>
    <property type="evidence" value="ECO:0007669"/>
    <property type="project" value="UniProtKB-SubCell"/>
</dbReference>
<evidence type="ECO:0000256" key="3">
    <source>
        <dbReference type="ARBA" id="ARBA00023143"/>
    </source>
</evidence>
<keyword evidence="3 4" id="KW-0975">Bacterial flagellum</keyword>
<keyword evidence="8" id="KW-1185">Reference proteome</keyword>
<evidence type="ECO:0000256" key="2">
    <source>
        <dbReference type="ARBA" id="ARBA00009677"/>
    </source>
</evidence>
<name>A0A1I4DHJ7_9RHOB</name>
<comment type="subcellular location">
    <subcellularLocation>
        <location evidence="1 4">Bacterial flagellum basal body</location>
    </subcellularLocation>
</comment>
<keyword evidence="7" id="KW-0282">Flagellum</keyword>
<evidence type="ECO:0000259" key="5">
    <source>
        <dbReference type="Pfam" id="PF00460"/>
    </source>
</evidence>
<dbReference type="GO" id="GO:0005829">
    <property type="term" value="C:cytosol"/>
    <property type="evidence" value="ECO:0007669"/>
    <property type="project" value="TreeGrafter"/>
</dbReference>
<sequence>MSLSSSLNAGVAGLAANSTKLSAISDNIANSGTYGYRRVETDFASMVTGNGGGSYSAGGVTATTSRLITEGGTLVSTSSATDLAVSGGGFLPVASATEINANVTNPSMMLTTTGSFLPDSQGYLVSSTGLVLMGWPANADGSIPNYPRTSSESLEPVRISTTSLEGSPTTSLQLGVNLPAIDTEAGAAGTPQTMSVEYFGNLGFSETLDITFSPTVPAAGMPASNEWTMVITDSASNGAVIGEYVLAFDDSRTDAGTLASITTVSGGAYDPTTGTAVLNVAGGPLELDIGTPGDSNGLTQLGYDFAPLQINKDGAAVSTMTSVTIDENGNVNAYYSSGITKTIAQVPLVDMANPNGLATLDYGTYMPTNESGSFYLWDAGSGPTGEIVSYAREASATDVAQELTDLIETQRAYSSSAKIIQTVDEMLQETTNIKR</sequence>
<accession>A0A1I4DHJ7</accession>
<comment type="function">
    <text evidence="4">A flexible structure which links the flagellar filament to the drive apparatus in the basal body.</text>
</comment>
<dbReference type="PANTHER" id="PTHR30435">
    <property type="entry name" value="FLAGELLAR PROTEIN"/>
    <property type="match status" value="1"/>
</dbReference>
<dbReference type="RefSeq" id="WP_093323007.1">
    <property type="nucleotide sequence ID" value="NZ_FOSZ01000003.1"/>
</dbReference>
<proteinExistence type="inferred from homology"/>
<dbReference type="GO" id="GO:0009424">
    <property type="term" value="C:bacterial-type flagellum hook"/>
    <property type="evidence" value="ECO:0007669"/>
    <property type="project" value="TreeGrafter"/>
</dbReference>
<feature type="domain" description="Flagellar basal-body/hook protein C-terminal" evidence="6">
    <location>
        <begin position="393"/>
        <end position="433"/>
    </location>
</feature>
<dbReference type="STRING" id="1280847.SAMN04488036_10390"/>
<dbReference type="InterPro" id="IPR037925">
    <property type="entry name" value="FlgE/F/G-like"/>
</dbReference>
<dbReference type="AlphaFoldDB" id="A0A1I4DHJ7"/>
<keyword evidence="7" id="KW-0966">Cell projection</keyword>
<dbReference type="Proteomes" id="UP000198851">
    <property type="component" value="Unassembled WGS sequence"/>
</dbReference>
<dbReference type="NCBIfam" id="TIGR03506">
    <property type="entry name" value="FlgEFG_subfam"/>
    <property type="match status" value="1"/>
</dbReference>
<dbReference type="InterPro" id="IPR020013">
    <property type="entry name" value="Flagellar_FlgE/F/G"/>
</dbReference>
<evidence type="ECO:0000259" key="6">
    <source>
        <dbReference type="Pfam" id="PF06429"/>
    </source>
</evidence>
<dbReference type="Pfam" id="PF00460">
    <property type="entry name" value="Flg_bb_rod"/>
    <property type="match status" value="1"/>
</dbReference>
<evidence type="ECO:0000313" key="7">
    <source>
        <dbReference type="EMBL" id="SFK91361.1"/>
    </source>
</evidence>
<dbReference type="InterPro" id="IPR001444">
    <property type="entry name" value="Flag_bb_rod_N"/>
</dbReference>
<dbReference type="InterPro" id="IPR010930">
    <property type="entry name" value="Flg_bb/hook_C_dom"/>
</dbReference>
<dbReference type="PANTHER" id="PTHR30435:SF1">
    <property type="entry name" value="FLAGELLAR HOOK PROTEIN FLGE"/>
    <property type="match status" value="1"/>
</dbReference>
<evidence type="ECO:0000313" key="8">
    <source>
        <dbReference type="Proteomes" id="UP000198851"/>
    </source>
</evidence>